<accession>A0A1H8HYB2</accession>
<proteinExistence type="predicted"/>
<dbReference type="RefSeq" id="WP_091845669.1">
    <property type="nucleotide sequence ID" value="NZ_FOCM01000005.1"/>
</dbReference>
<reference evidence="2" key="1">
    <citation type="submission" date="2016-10" db="EMBL/GenBank/DDBJ databases">
        <authorList>
            <person name="Varghese N."/>
            <person name="Submissions S."/>
        </authorList>
    </citation>
    <scope>NUCLEOTIDE SEQUENCE [LARGE SCALE GENOMIC DNA]</scope>
    <source>
        <strain evidence="2">DSM 26893</strain>
    </source>
</reference>
<sequence>MTRRLDERDVAAAMLDGELDPYRVLQLFAGSAPDATLNDLTRRASRDCQLSLVPDNQFLRLCRALQNGVTSGQAARHWDNNPAFRAS</sequence>
<dbReference type="Proteomes" id="UP000199372">
    <property type="component" value="Unassembled WGS sequence"/>
</dbReference>
<evidence type="ECO:0000313" key="2">
    <source>
        <dbReference type="Proteomes" id="UP000199372"/>
    </source>
</evidence>
<protein>
    <submittedName>
        <fullName evidence="1">Uncharacterized protein</fullName>
    </submittedName>
</protein>
<dbReference type="EMBL" id="FOCM01000005">
    <property type="protein sequence ID" value="SEN61072.1"/>
    <property type="molecule type" value="Genomic_DNA"/>
</dbReference>
<keyword evidence="2" id="KW-1185">Reference proteome</keyword>
<evidence type="ECO:0000313" key="1">
    <source>
        <dbReference type="EMBL" id="SEN61072.1"/>
    </source>
</evidence>
<organism evidence="1 2">
    <name type="scientific">Palleronia pelagia</name>
    <dbReference type="NCBI Taxonomy" id="387096"/>
    <lineage>
        <taxon>Bacteria</taxon>
        <taxon>Pseudomonadati</taxon>
        <taxon>Pseudomonadota</taxon>
        <taxon>Alphaproteobacteria</taxon>
        <taxon>Rhodobacterales</taxon>
        <taxon>Roseobacteraceae</taxon>
        <taxon>Palleronia</taxon>
    </lineage>
</organism>
<dbReference type="AlphaFoldDB" id="A0A1H8HYB2"/>
<name>A0A1H8HYB2_9RHOB</name>
<gene>
    <name evidence="1" type="ORF">SAMN04488011_10542</name>
</gene>